<dbReference type="InParanoid" id="A0A263CYL1"/>
<name>A0A263CYL1_9PSEU</name>
<feature type="domain" description="AMP-dependent synthetase/ligase" evidence="3">
    <location>
        <begin position="79"/>
        <end position="288"/>
    </location>
</feature>
<sequence length="611" mass="65974">MPVPAPLVDLAPGARVVIRMPGGEGLAAVLRHCFDRELVAVPLGPRTADAELAALVRSVRASAIVDGPGAEFRGTGHLPAEDDPTGLAFIMFTSGSTGPQKGVMLSRAAVLGNATKTARLHGIGPDRPHGTCLPLHHCNALVMSLLGTHRTGAPLVLRERFDPAGYFAALRTAGARTASIVPALLPELLDAAPEWPEGLDYLITAAAPLTSELASRFHRAYGPRLRQGYGLTEAVNFSFTMPALDGRDYAEQYLDRFPPVGLPLDGTEFRLDSGEVQIRTADLMDGYWEDPGTTAAAMTPDGWLRTGDLGELRDGLLMLKGRTRERIDRGGEKYYPLDLERRWRAAGLSGRFAAVGVTEPDLGQEIALIVTDQPVDRVRTVCEHGEPRPAVVQFGGLLATATGKPQRTAMGRRLASRRQSATRYENLLRYAARTARSVLRETHQPPGNAVELARALAACPQGHADSGEPVFAAFDFLRAHWTERDDSGELTGLKARWLDRVRECWPLTDHTTLAAELADSATEIPFGHRTVLDNGRLTVFPHGTARTTGEGTPWALDLLWTFLGGAAHGGHPDRWTELRDARAAGRAAGFALLRAGRHDLGGVLWARAEQP</sequence>
<organism evidence="4 5">
    <name type="scientific">Amycolatopsis antarctica</name>
    <dbReference type="NCBI Taxonomy" id="1854586"/>
    <lineage>
        <taxon>Bacteria</taxon>
        <taxon>Bacillati</taxon>
        <taxon>Actinomycetota</taxon>
        <taxon>Actinomycetes</taxon>
        <taxon>Pseudonocardiales</taxon>
        <taxon>Pseudonocardiaceae</taxon>
        <taxon>Amycolatopsis</taxon>
    </lineage>
</organism>
<dbReference type="InterPro" id="IPR042099">
    <property type="entry name" value="ANL_N_sf"/>
</dbReference>
<evidence type="ECO:0000259" key="3">
    <source>
        <dbReference type="Pfam" id="PF00501"/>
    </source>
</evidence>
<accession>A0A263CYL1</accession>
<dbReference type="GO" id="GO:0031956">
    <property type="term" value="F:medium-chain fatty acid-CoA ligase activity"/>
    <property type="evidence" value="ECO:0007669"/>
    <property type="project" value="TreeGrafter"/>
</dbReference>
<comment type="similarity">
    <text evidence="1">Belongs to the ATP-dependent AMP-binding enzyme family.</text>
</comment>
<evidence type="ECO:0000313" key="4">
    <source>
        <dbReference type="EMBL" id="OZM71250.1"/>
    </source>
</evidence>
<dbReference type="AlphaFoldDB" id="A0A263CYL1"/>
<dbReference type="Proteomes" id="UP000242444">
    <property type="component" value="Unassembled WGS sequence"/>
</dbReference>
<dbReference type="SUPFAM" id="SSF56801">
    <property type="entry name" value="Acetyl-CoA synthetase-like"/>
    <property type="match status" value="1"/>
</dbReference>
<dbReference type="GO" id="GO:0006631">
    <property type="term" value="P:fatty acid metabolic process"/>
    <property type="evidence" value="ECO:0007669"/>
    <property type="project" value="TreeGrafter"/>
</dbReference>
<evidence type="ECO:0000313" key="5">
    <source>
        <dbReference type="Proteomes" id="UP000242444"/>
    </source>
</evidence>
<gene>
    <name evidence="4" type="ORF">CFN78_20850</name>
</gene>
<comment type="caution">
    <text evidence="4">The sequence shown here is derived from an EMBL/GenBank/DDBJ whole genome shotgun (WGS) entry which is preliminary data.</text>
</comment>
<dbReference type="CDD" id="cd04433">
    <property type="entry name" value="AFD_class_I"/>
    <property type="match status" value="1"/>
</dbReference>
<evidence type="ECO:0000256" key="1">
    <source>
        <dbReference type="ARBA" id="ARBA00006432"/>
    </source>
</evidence>
<dbReference type="Pfam" id="PF00501">
    <property type="entry name" value="AMP-binding"/>
    <property type="match status" value="1"/>
</dbReference>
<dbReference type="EMBL" id="NKYE01000014">
    <property type="protein sequence ID" value="OZM71250.1"/>
    <property type="molecule type" value="Genomic_DNA"/>
</dbReference>
<dbReference type="InterPro" id="IPR000873">
    <property type="entry name" value="AMP-dep_synth/lig_dom"/>
</dbReference>
<protein>
    <submittedName>
        <fullName evidence="4">Fatty-acid--CoA ligase</fullName>
    </submittedName>
</protein>
<dbReference type="Gene3D" id="3.40.50.12780">
    <property type="entry name" value="N-terminal domain of ligase-like"/>
    <property type="match status" value="1"/>
</dbReference>
<dbReference type="PANTHER" id="PTHR43201:SF5">
    <property type="entry name" value="MEDIUM-CHAIN ACYL-COA LIGASE ACSF2, MITOCHONDRIAL"/>
    <property type="match status" value="1"/>
</dbReference>
<dbReference type="PANTHER" id="PTHR43201">
    <property type="entry name" value="ACYL-COA SYNTHETASE"/>
    <property type="match status" value="1"/>
</dbReference>
<keyword evidence="5" id="KW-1185">Reference proteome</keyword>
<dbReference type="OrthoDB" id="3664166at2"/>
<keyword evidence="2 4" id="KW-0436">Ligase</keyword>
<reference evidence="4 5" key="1">
    <citation type="submission" date="2017-07" db="EMBL/GenBank/DDBJ databases">
        <title>Amycolatopsis antarcticus sp. nov., isolated from the surface of an Antarcticus brown macroalga.</title>
        <authorList>
            <person name="Wang J."/>
            <person name="Leiva S."/>
            <person name="Huang J."/>
            <person name="Huang Y."/>
        </authorList>
    </citation>
    <scope>NUCLEOTIDE SEQUENCE [LARGE SCALE GENOMIC DNA]</scope>
    <source>
        <strain evidence="4 5">AU-G6</strain>
    </source>
</reference>
<evidence type="ECO:0000256" key="2">
    <source>
        <dbReference type="ARBA" id="ARBA00022598"/>
    </source>
</evidence>
<dbReference type="RefSeq" id="WP_094864553.1">
    <property type="nucleotide sequence ID" value="NZ_NKYE01000014.1"/>
</dbReference>
<proteinExistence type="inferred from homology"/>